<feature type="repeat" description="ANK" evidence="3">
    <location>
        <begin position="122"/>
        <end position="157"/>
    </location>
</feature>
<evidence type="ECO:0000313" key="6">
    <source>
        <dbReference type="Proteomes" id="UP000016924"/>
    </source>
</evidence>
<organism evidence="5 6">
    <name type="scientific">Coniosporium apollinis (strain CBS 100218)</name>
    <name type="common">Rock-inhabiting black yeast</name>
    <dbReference type="NCBI Taxonomy" id="1168221"/>
    <lineage>
        <taxon>Eukaryota</taxon>
        <taxon>Fungi</taxon>
        <taxon>Dikarya</taxon>
        <taxon>Ascomycota</taxon>
        <taxon>Pezizomycotina</taxon>
        <taxon>Dothideomycetes</taxon>
        <taxon>Dothideomycetes incertae sedis</taxon>
        <taxon>Coniosporium</taxon>
    </lineage>
</organism>
<dbReference type="PRINTS" id="PR01415">
    <property type="entry name" value="ANKYRIN"/>
</dbReference>
<keyword evidence="2 3" id="KW-0040">ANK repeat</keyword>
<keyword evidence="1" id="KW-0677">Repeat</keyword>
<dbReference type="OMA" id="KRNIWSW"/>
<dbReference type="OrthoDB" id="823504at2759"/>
<dbReference type="Pfam" id="PF12796">
    <property type="entry name" value="Ank_2"/>
    <property type="match status" value="1"/>
</dbReference>
<dbReference type="EMBL" id="JH767574">
    <property type="protein sequence ID" value="EON65459.1"/>
    <property type="molecule type" value="Genomic_DNA"/>
</dbReference>
<evidence type="ECO:0000256" key="3">
    <source>
        <dbReference type="PROSITE-ProRule" id="PRU00023"/>
    </source>
</evidence>
<dbReference type="PROSITE" id="PS50088">
    <property type="entry name" value="ANK_REPEAT"/>
    <property type="match status" value="3"/>
</dbReference>
<dbReference type="PROSITE" id="PS50297">
    <property type="entry name" value="ANK_REP_REGION"/>
    <property type="match status" value="3"/>
</dbReference>
<dbReference type="HOGENOM" id="CLU_063727_0_1_1"/>
<evidence type="ECO:0000256" key="4">
    <source>
        <dbReference type="SAM" id="MobiDB-lite"/>
    </source>
</evidence>
<dbReference type="GeneID" id="19902008"/>
<gene>
    <name evidence="5" type="ORF">W97_04697</name>
</gene>
<dbReference type="Proteomes" id="UP000016924">
    <property type="component" value="Unassembled WGS sequence"/>
</dbReference>
<dbReference type="eggNOG" id="KOG0504">
    <property type="taxonomic scope" value="Eukaryota"/>
</dbReference>
<reference evidence="6" key="1">
    <citation type="submission" date="2012-06" db="EMBL/GenBank/DDBJ databases">
        <title>The genome sequence of Coniosporium apollinis CBS 100218.</title>
        <authorList>
            <consortium name="The Broad Institute Genome Sequencing Platform"/>
            <person name="Cuomo C."/>
            <person name="Gorbushina A."/>
            <person name="Noack S."/>
            <person name="Walker B."/>
            <person name="Young S.K."/>
            <person name="Zeng Q."/>
            <person name="Gargeya S."/>
            <person name="Fitzgerald M."/>
            <person name="Haas B."/>
            <person name="Abouelleil A."/>
            <person name="Alvarado L."/>
            <person name="Arachchi H.M."/>
            <person name="Berlin A.M."/>
            <person name="Chapman S.B."/>
            <person name="Goldberg J."/>
            <person name="Griggs A."/>
            <person name="Gujja S."/>
            <person name="Hansen M."/>
            <person name="Howarth C."/>
            <person name="Imamovic A."/>
            <person name="Larimer J."/>
            <person name="McCowan C."/>
            <person name="Montmayeur A."/>
            <person name="Murphy C."/>
            <person name="Neiman D."/>
            <person name="Pearson M."/>
            <person name="Priest M."/>
            <person name="Roberts A."/>
            <person name="Saif S."/>
            <person name="Shea T."/>
            <person name="Sisk P."/>
            <person name="Sykes S."/>
            <person name="Wortman J."/>
            <person name="Nusbaum C."/>
            <person name="Birren B."/>
        </authorList>
    </citation>
    <scope>NUCLEOTIDE SEQUENCE [LARGE SCALE GENOMIC DNA]</scope>
    <source>
        <strain evidence="6">CBS 100218</strain>
    </source>
</reference>
<dbReference type="PANTHER" id="PTHR24166">
    <property type="entry name" value="ROLLING PEBBLES, ISOFORM B"/>
    <property type="match status" value="1"/>
</dbReference>
<protein>
    <submittedName>
        <fullName evidence="5">Uncharacterized protein</fullName>
    </submittedName>
</protein>
<proteinExistence type="predicted"/>
<dbReference type="SMART" id="SM00248">
    <property type="entry name" value="ANK"/>
    <property type="match status" value="4"/>
</dbReference>
<feature type="repeat" description="ANK" evidence="3">
    <location>
        <begin position="158"/>
        <end position="190"/>
    </location>
</feature>
<dbReference type="SUPFAM" id="SSF48403">
    <property type="entry name" value="Ankyrin repeat"/>
    <property type="match status" value="1"/>
</dbReference>
<dbReference type="AlphaFoldDB" id="R7YUH1"/>
<feature type="region of interest" description="Disordered" evidence="4">
    <location>
        <begin position="249"/>
        <end position="314"/>
    </location>
</feature>
<dbReference type="Pfam" id="PF13637">
    <property type="entry name" value="Ank_4"/>
    <property type="match status" value="1"/>
</dbReference>
<feature type="compositionally biased region" description="Basic and acidic residues" evidence="4">
    <location>
        <begin position="249"/>
        <end position="261"/>
    </location>
</feature>
<keyword evidence="6" id="KW-1185">Reference proteome</keyword>
<dbReference type="PANTHER" id="PTHR24166:SF48">
    <property type="entry name" value="PROTEIN VAPYRIN"/>
    <property type="match status" value="1"/>
</dbReference>
<accession>R7YUH1</accession>
<dbReference type="STRING" id="1168221.R7YUH1"/>
<evidence type="ECO:0000313" key="5">
    <source>
        <dbReference type="EMBL" id="EON65459.1"/>
    </source>
</evidence>
<dbReference type="InterPro" id="IPR050889">
    <property type="entry name" value="Dendritic_Spine_Reg/Scaffold"/>
</dbReference>
<dbReference type="InterPro" id="IPR036770">
    <property type="entry name" value="Ankyrin_rpt-contain_sf"/>
</dbReference>
<dbReference type="InterPro" id="IPR002110">
    <property type="entry name" value="Ankyrin_rpt"/>
</dbReference>
<feature type="repeat" description="ANK" evidence="3">
    <location>
        <begin position="48"/>
        <end position="80"/>
    </location>
</feature>
<evidence type="ECO:0000256" key="1">
    <source>
        <dbReference type="ARBA" id="ARBA00022737"/>
    </source>
</evidence>
<sequence>MLLQSHTLYRIDVSVRLRRAILRNDLPLVKRIIRNDPQYLQNPDFSDQSNTSLHLAAQHGFIEIAEYLILSGHETSSISLNTTNSTPLLLCITSPAPNTNALALAKLLITHFPQTISLPNSRGQTPLMLASKHGQTPLLSLLLTYPTHAADPNAVDNEGNTALHYASAAGELKALRVLLGHGADPGVRNVYAWPPVAYSATVAAEQYFMGLAKEVEQRRMDAVVAQQQQVRRERERERQGKRVGAVRLVTERDEAGSHSDRGGGGGGVRSADGSVPGYVDWSPVEERRRAMTPTAGRSEWSGSLEGRARAWSGE</sequence>
<name>R7YUH1_CONA1</name>
<dbReference type="Gene3D" id="1.25.40.20">
    <property type="entry name" value="Ankyrin repeat-containing domain"/>
    <property type="match status" value="1"/>
</dbReference>
<dbReference type="RefSeq" id="XP_007780776.1">
    <property type="nucleotide sequence ID" value="XM_007782586.1"/>
</dbReference>
<evidence type="ECO:0000256" key="2">
    <source>
        <dbReference type="ARBA" id="ARBA00023043"/>
    </source>
</evidence>